<dbReference type="Pfam" id="PF13359">
    <property type="entry name" value="DDE_Tnp_4"/>
    <property type="match status" value="1"/>
</dbReference>
<evidence type="ECO:0000313" key="9">
    <source>
        <dbReference type="EMBL" id="VEN44604.1"/>
    </source>
</evidence>
<evidence type="ECO:0000256" key="6">
    <source>
        <dbReference type="ARBA" id="ARBA00022801"/>
    </source>
</evidence>
<protein>
    <recommendedName>
        <fullName evidence="8">DDE Tnp4 domain-containing protein</fullName>
    </recommendedName>
</protein>
<proteinExistence type="inferred from homology"/>
<evidence type="ECO:0000256" key="1">
    <source>
        <dbReference type="ARBA" id="ARBA00001968"/>
    </source>
</evidence>
<evidence type="ECO:0000256" key="2">
    <source>
        <dbReference type="ARBA" id="ARBA00004123"/>
    </source>
</evidence>
<comment type="subcellular location">
    <subcellularLocation>
        <location evidence="2">Nucleus</location>
    </subcellularLocation>
</comment>
<evidence type="ECO:0000256" key="4">
    <source>
        <dbReference type="ARBA" id="ARBA00022722"/>
    </source>
</evidence>
<reference evidence="9 10" key="1">
    <citation type="submission" date="2019-01" db="EMBL/GenBank/DDBJ databases">
        <authorList>
            <person name="Sayadi A."/>
        </authorList>
    </citation>
    <scope>NUCLEOTIDE SEQUENCE [LARGE SCALE GENOMIC DNA]</scope>
</reference>
<evidence type="ECO:0000256" key="7">
    <source>
        <dbReference type="ARBA" id="ARBA00023242"/>
    </source>
</evidence>
<evidence type="ECO:0000259" key="8">
    <source>
        <dbReference type="Pfam" id="PF13359"/>
    </source>
</evidence>
<keyword evidence="4" id="KW-0540">Nuclease</keyword>
<gene>
    <name evidence="9" type="ORF">CALMAC_LOCUS7335</name>
</gene>
<feature type="domain" description="DDE Tnp4" evidence="8">
    <location>
        <begin position="40"/>
        <end position="185"/>
    </location>
</feature>
<dbReference type="InterPro" id="IPR045249">
    <property type="entry name" value="HARBI1-like"/>
</dbReference>
<comment type="cofactor">
    <cofactor evidence="1">
        <name>a divalent metal cation</name>
        <dbReference type="ChEBI" id="CHEBI:60240"/>
    </cofactor>
</comment>
<dbReference type="InterPro" id="IPR027806">
    <property type="entry name" value="HARBI1_dom"/>
</dbReference>
<dbReference type="GO" id="GO:0046872">
    <property type="term" value="F:metal ion binding"/>
    <property type="evidence" value="ECO:0007669"/>
    <property type="project" value="UniProtKB-KW"/>
</dbReference>
<name>A0A653CB35_CALMS</name>
<keyword evidence="10" id="KW-1185">Reference proteome</keyword>
<evidence type="ECO:0000256" key="3">
    <source>
        <dbReference type="ARBA" id="ARBA00006958"/>
    </source>
</evidence>
<dbReference type="GO" id="GO:0004518">
    <property type="term" value="F:nuclease activity"/>
    <property type="evidence" value="ECO:0007669"/>
    <property type="project" value="UniProtKB-KW"/>
</dbReference>
<dbReference type="EMBL" id="CAACVG010007271">
    <property type="protein sequence ID" value="VEN44604.1"/>
    <property type="molecule type" value="Genomic_DNA"/>
</dbReference>
<evidence type="ECO:0000313" key="10">
    <source>
        <dbReference type="Proteomes" id="UP000410492"/>
    </source>
</evidence>
<dbReference type="GO" id="GO:0005634">
    <property type="term" value="C:nucleus"/>
    <property type="evidence" value="ECO:0007669"/>
    <property type="project" value="UniProtKB-SubCell"/>
</dbReference>
<sequence>MSIWKRLQPIVMPIPTEDLWRTIEKHFHEKWNFPNCVGAIDGKHVVIEAPPNSGSLYYNYKKTFSIVLMALVDANYKIIIADVGAFGKNSDGGIFSNSVMGKALINGNLSIPPNKPLPGTNITLPHVIVGDEAFPLHKHVMRPYPGTQTRHDESKAIFNYRLSRARRLSENMFGILTQSLEFIRGDFKCHQNIYIM</sequence>
<keyword evidence="5" id="KW-0479">Metal-binding</keyword>
<dbReference type="PANTHER" id="PTHR22930:SF269">
    <property type="entry name" value="NUCLEASE HARBI1-LIKE PROTEIN"/>
    <property type="match status" value="1"/>
</dbReference>
<dbReference type="GO" id="GO:0016787">
    <property type="term" value="F:hydrolase activity"/>
    <property type="evidence" value="ECO:0007669"/>
    <property type="project" value="UniProtKB-KW"/>
</dbReference>
<organism evidence="9 10">
    <name type="scientific">Callosobruchus maculatus</name>
    <name type="common">Southern cowpea weevil</name>
    <name type="synonym">Pulse bruchid</name>
    <dbReference type="NCBI Taxonomy" id="64391"/>
    <lineage>
        <taxon>Eukaryota</taxon>
        <taxon>Metazoa</taxon>
        <taxon>Ecdysozoa</taxon>
        <taxon>Arthropoda</taxon>
        <taxon>Hexapoda</taxon>
        <taxon>Insecta</taxon>
        <taxon>Pterygota</taxon>
        <taxon>Neoptera</taxon>
        <taxon>Endopterygota</taxon>
        <taxon>Coleoptera</taxon>
        <taxon>Polyphaga</taxon>
        <taxon>Cucujiformia</taxon>
        <taxon>Chrysomeloidea</taxon>
        <taxon>Chrysomelidae</taxon>
        <taxon>Bruchinae</taxon>
        <taxon>Bruchini</taxon>
        <taxon>Callosobruchus</taxon>
    </lineage>
</organism>
<evidence type="ECO:0000256" key="5">
    <source>
        <dbReference type="ARBA" id="ARBA00022723"/>
    </source>
</evidence>
<accession>A0A653CB35</accession>
<dbReference type="Proteomes" id="UP000410492">
    <property type="component" value="Unassembled WGS sequence"/>
</dbReference>
<keyword evidence="7" id="KW-0539">Nucleus</keyword>
<comment type="similarity">
    <text evidence="3">Belongs to the HARBI1 family.</text>
</comment>
<dbReference type="AlphaFoldDB" id="A0A653CB35"/>
<keyword evidence="6" id="KW-0378">Hydrolase</keyword>
<dbReference type="PANTHER" id="PTHR22930">
    <property type="match status" value="1"/>
</dbReference>